<evidence type="ECO:0008006" key="3">
    <source>
        <dbReference type="Google" id="ProtNLM"/>
    </source>
</evidence>
<reference evidence="1 2" key="1">
    <citation type="journal article" date="2019" name="Emerg. Microbes Infect.">
        <title>Comprehensive subspecies identification of 175 nontuberculous mycobacteria species based on 7547 genomic profiles.</title>
        <authorList>
            <person name="Matsumoto Y."/>
            <person name="Kinjo T."/>
            <person name="Motooka D."/>
            <person name="Nabeya D."/>
            <person name="Jung N."/>
            <person name="Uechi K."/>
            <person name="Horii T."/>
            <person name="Iida T."/>
            <person name="Fujita J."/>
            <person name="Nakamura S."/>
        </authorList>
    </citation>
    <scope>NUCLEOTIDE SEQUENCE [LARGE SCALE GENOMIC DNA]</scope>
    <source>
        <strain evidence="1 2">JCM 18113</strain>
    </source>
</reference>
<keyword evidence="2" id="KW-1185">Reference proteome</keyword>
<name>A0ABN6A2E5_MYCNT</name>
<proteinExistence type="predicted"/>
<organism evidence="1 2">
    <name type="scientific">Mycobacterium mantenii</name>
    <dbReference type="NCBI Taxonomy" id="560555"/>
    <lineage>
        <taxon>Bacteria</taxon>
        <taxon>Bacillati</taxon>
        <taxon>Actinomycetota</taxon>
        <taxon>Actinomycetes</taxon>
        <taxon>Mycobacteriales</taxon>
        <taxon>Mycobacteriaceae</taxon>
        <taxon>Mycobacterium</taxon>
        <taxon>Mycobacterium avium complex (MAC)</taxon>
    </lineage>
</organism>
<protein>
    <recommendedName>
        <fullName evidence="3">FLZ-type domain-containing protein</fullName>
    </recommendedName>
</protein>
<evidence type="ECO:0000313" key="2">
    <source>
        <dbReference type="Proteomes" id="UP000465812"/>
    </source>
</evidence>
<gene>
    <name evidence="1" type="ORF">MMAN_14290</name>
</gene>
<dbReference type="EMBL" id="AP022590">
    <property type="protein sequence ID" value="BBY37295.1"/>
    <property type="molecule type" value="Genomic_DNA"/>
</dbReference>
<accession>A0ABN6A2E5</accession>
<sequence length="74" mass="8508">MCRSSFYGRADASYCSGACRQKAYRARMARESSDDGHVGDAVEHARQLRRRARLARKQARLISRKRVVPEDPIR</sequence>
<evidence type="ECO:0000313" key="1">
    <source>
        <dbReference type="EMBL" id="BBY37295.1"/>
    </source>
</evidence>
<dbReference type="Proteomes" id="UP000465812">
    <property type="component" value="Chromosome"/>
</dbReference>